<organism evidence="4 5">
    <name type="scientific">Plutella xylostella</name>
    <name type="common">Diamondback moth</name>
    <name type="synonym">Plutella maculipennis</name>
    <dbReference type="NCBI Taxonomy" id="51655"/>
    <lineage>
        <taxon>Eukaryota</taxon>
        <taxon>Metazoa</taxon>
        <taxon>Ecdysozoa</taxon>
        <taxon>Arthropoda</taxon>
        <taxon>Hexapoda</taxon>
        <taxon>Insecta</taxon>
        <taxon>Pterygota</taxon>
        <taxon>Neoptera</taxon>
        <taxon>Endopterygota</taxon>
        <taxon>Lepidoptera</taxon>
        <taxon>Glossata</taxon>
        <taxon>Ditrysia</taxon>
        <taxon>Yponomeutoidea</taxon>
        <taxon>Plutellidae</taxon>
        <taxon>Plutella</taxon>
    </lineage>
</organism>
<dbReference type="Proteomes" id="UP000823941">
    <property type="component" value="Chromosome 20"/>
</dbReference>
<evidence type="ECO:0000313" key="5">
    <source>
        <dbReference type="Proteomes" id="UP000823941"/>
    </source>
</evidence>
<evidence type="ECO:0000256" key="1">
    <source>
        <dbReference type="SAM" id="Coils"/>
    </source>
</evidence>
<evidence type="ECO:0000256" key="2">
    <source>
        <dbReference type="SAM" id="MobiDB-lite"/>
    </source>
</evidence>
<evidence type="ECO:0000313" key="4">
    <source>
        <dbReference type="EMBL" id="KAG7300761.1"/>
    </source>
</evidence>
<keyword evidence="1" id="KW-0175">Coiled coil</keyword>
<accession>A0ABQ7Q693</accession>
<feature type="region of interest" description="Disordered" evidence="2">
    <location>
        <begin position="1"/>
        <end position="29"/>
    </location>
</feature>
<reference evidence="4 5" key="1">
    <citation type="submission" date="2021-06" db="EMBL/GenBank/DDBJ databases">
        <title>A haploid diamondback moth (Plutella xylostella L.) genome assembly resolves 31 chromosomes and identifies a diamide resistance mutation.</title>
        <authorList>
            <person name="Ward C.M."/>
            <person name="Perry K.D."/>
            <person name="Baker G."/>
            <person name="Powis K."/>
            <person name="Heckel D.G."/>
            <person name="Baxter S.W."/>
        </authorList>
    </citation>
    <scope>NUCLEOTIDE SEQUENCE [LARGE SCALE GENOMIC DNA]</scope>
    <source>
        <strain evidence="4 5">LV</strain>
        <tissue evidence="4">Single pupa</tissue>
    </source>
</reference>
<protein>
    <recommendedName>
        <fullName evidence="3">FP protein C-terminal domain-containing protein</fullName>
    </recommendedName>
</protein>
<gene>
    <name evidence="4" type="ORF">JYU34_015090</name>
</gene>
<name>A0ABQ7Q693_PLUXY</name>
<feature type="coiled-coil region" evidence="1">
    <location>
        <begin position="86"/>
        <end position="127"/>
    </location>
</feature>
<dbReference type="Pfam" id="PF25298">
    <property type="entry name" value="Baculo_FP_2nd"/>
    <property type="match status" value="1"/>
</dbReference>
<evidence type="ECO:0000259" key="3">
    <source>
        <dbReference type="Pfam" id="PF25298"/>
    </source>
</evidence>
<sequence length="290" mass="33652">MMRTPEKSNSVPDITALDQPGQALSRKRRKPADLFALPQQEMTSDFKNEIKELFKQFAQTQSEQVNTILTSLNDLKQTSSNIENTVTFLCEENLELKRKIEQMQMESKKDKEEIVILENKLEDMQKSQRKTSIEIKNVPLKGEETKKDLLEMIVKLSENINLKLVKPDVKDIIKIKKKESTKSSIIVEFTNTFIRTDILKCAKNYNIKNKTNKLSAKHLGLQYNPDVPIYISENLTPKSARLYFLARDLQNTKNYKYCWTNYGKVYIRLDDNSPIITITSESQVHQLLSK</sequence>
<comment type="caution">
    <text evidence="4">The sequence shown here is derived from an EMBL/GenBank/DDBJ whole genome shotgun (WGS) entry which is preliminary data.</text>
</comment>
<feature type="domain" description="FP protein C-terminal" evidence="3">
    <location>
        <begin position="236"/>
        <end position="287"/>
    </location>
</feature>
<keyword evidence="5" id="KW-1185">Reference proteome</keyword>
<proteinExistence type="predicted"/>
<dbReference type="InterPro" id="IPR057251">
    <property type="entry name" value="FP_C"/>
</dbReference>
<dbReference type="EMBL" id="JAHIBW010000020">
    <property type="protein sequence ID" value="KAG7300761.1"/>
    <property type="molecule type" value="Genomic_DNA"/>
</dbReference>